<organism evidence="1 2">
    <name type="scientific">Xenorhabdus bovienii (strain SS-2004)</name>
    <name type="common">Xenorhabdus nematophila subsp. bovienii</name>
    <dbReference type="NCBI Taxonomy" id="406818"/>
    <lineage>
        <taxon>Bacteria</taxon>
        <taxon>Pseudomonadati</taxon>
        <taxon>Pseudomonadota</taxon>
        <taxon>Gammaproteobacteria</taxon>
        <taxon>Enterobacterales</taxon>
        <taxon>Morganellaceae</taxon>
        <taxon>Xenorhabdus</taxon>
    </lineage>
</organism>
<evidence type="ECO:0000313" key="1">
    <source>
        <dbReference type="EMBL" id="CBJ79350.1"/>
    </source>
</evidence>
<protein>
    <submittedName>
        <fullName evidence="1">Uncharacterized protein</fullName>
    </submittedName>
</protein>
<dbReference type="Gene3D" id="2.60.40.10">
    <property type="entry name" value="Immunoglobulins"/>
    <property type="match status" value="1"/>
</dbReference>
<dbReference type="RefSeq" id="WP_012986814.1">
    <property type="nucleotide sequence ID" value="NC_013892.1"/>
</dbReference>
<evidence type="ECO:0000313" key="2">
    <source>
        <dbReference type="Proteomes" id="UP000002045"/>
    </source>
</evidence>
<dbReference type="PATRIC" id="fig|406818.4.peg.182"/>
<dbReference type="HOGENOM" id="CLU_027425_0_0_6"/>
<reference evidence="1 2" key="1">
    <citation type="journal article" date="2011" name="PLoS ONE">
        <title>The entomopathogenic bacterial endosymbionts xenorhabdus and photorhabdus: convergent lifestyles from divergent genomes.</title>
        <authorList>
            <person name="Chaston J.M."/>
            <person name="Suen G."/>
            <person name="Tucker S.L."/>
            <person name="Andersen A.W."/>
            <person name="Bhasin A."/>
            <person name="Bode E."/>
            <person name="Bode H.B."/>
            <person name="Brachmann A.O."/>
            <person name="Cowles C.E."/>
            <person name="Cowles K.N."/>
            <person name="Darby C."/>
            <person name="de Leon L."/>
            <person name="Drace K."/>
            <person name="Du Z."/>
            <person name="Givaudan A."/>
            <person name="Herbert Tran E.E."/>
            <person name="Jewell K.A."/>
            <person name="Knack J.J."/>
            <person name="Krasomil-Osterfeld K.C."/>
            <person name="Kukor R."/>
            <person name="Lanois A."/>
            <person name="Latreille P."/>
            <person name="Leimgruber N.K."/>
            <person name="Lipke C.M."/>
            <person name="Liu R."/>
            <person name="Lu X."/>
            <person name="Martens E.C."/>
            <person name="Marri P.R."/>
            <person name="Medigue C."/>
            <person name="Menard M.L."/>
            <person name="Miller N.M."/>
            <person name="Morales-Soto N."/>
            <person name="Norton S."/>
            <person name="Ogier J.C."/>
            <person name="Orchard S.S."/>
            <person name="Park D."/>
            <person name="Park Y."/>
            <person name="Qurollo B.A."/>
            <person name="Sugar D.R."/>
            <person name="Richards G.R."/>
            <person name="Rouy Z."/>
            <person name="Slominski B."/>
            <person name="Slominski K."/>
            <person name="Snyder H."/>
            <person name="Tjaden B.C."/>
            <person name="van der Hoeven R."/>
            <person name="Welch R.D."/>
            <person name="Wheeler C."/>
            <person name="Xiang B."/>
            <person name="Barbazuk B."/>
            <person name="Gaudriault S."/>
            <person name="Goodner B."/>
            <person name="Slater S.C."/>
            <person name="Forst S."/>
            <person name="Goldman B.S."/>
            <person name="Goodrich-Blair H."/>
        </authorList>
    </citation>
    <scope>NUCLEOTIDE SEQUENCE [LARGE SCALE GENOMIC DNA]</scope>
    <source>
        <strain evidence="1 2">SS-2004</strain>
    </source>
</reference>
<proteinExistence type="predicted"/>
<dbReference type="KEGG" id="xbo:XBJ1_0199"/>
<dbReference type="Proteomes" id="UP000002045">
    <property type="component" value="Chromosome"/>
</dbReference>
<dbReference type="STRING" id="406818.XBJ1_0199"/>
<sequence length="526" mass="58569">MASNITTSPASKSKIIVGQLLTANITFESDIAMSTNISFELTNPVNLTISNTDFSVLDNSKSFTVTTKFHISENINEGDTVSFLIKPNDHAIALGFKKQTISYFPHDVDRHSLNIHFDQTVVDALTTDKPNIPPNGQSYSLATALVTDRKGKPLAGETITIIGGFAANLDKVRIFSSNKNVQSEIKKNSLYGQSSIDINTDKYGKLEFYVYPSDKSQFVFDLQARITDATQFVYSEDRLYILNDDQGDPFNADQQTLAPPDILERQGDKLTESDGSSTFTALIDNYEGESENDSILFFVDGKYAHQQFLTSKKKYNHGYTFQLPYSILPLNKYAGFSYIIVTVDGNLKFSAGMDIMYNGGSKNQPLDNVPRVYDMCTVYSSFGYSNASDLVLYNDMVNCFTISRHLKTKLKAGLYVAITGTNDPTDKTKVPFGTEVTLTLYIDSYKKKTNQIFKIKMPTQPDEGSKNIATYIIPIPYKYVNDVVTFPNGAAGSIYFDYQINESGKISYGNIWMASIDTTLCIDPDD</sequence>
<name>D3UYH2_XENBS</name>
<dbReference type="InterPro" id="IPR013783">
    <property type="entry name" value="Ig-like_fold"/>
</dbReference>
<dbReference type="EMBL" id="FN667741">
    <property type="protein sequence ID" value="CBJ79350.1"/>
    <property type="molecule type" value="Genomic_DNA"/>
</dbReference>
<dbReference type="AlphaFoldDB" id="D3UYH2"/>
<accession>D3UYH2</accession>
<gene>
    <name evidence="1" type="ordered locus">XBJ1_0199</name>
</gene>